<dbReference type="Proteomes" id="UP000266005">
    <property type="component" value="Unassembled WGS sequence"/>
</dbReference>
<dbReference type="CDD" id="cd06439">
    <property type="entry name" value="CESA_like_1"/>
    <property type="match status" value="1"/>
</dbReference>
<protein>
    <submittedName>
        <fullName evidence="5">Glycosyltransferase family 2 protein</fullName>
    </submittedName>
</protein>
<keyword evidence="4" id="KW-0472">Membrane</keyword>
<dbReference type="Gene3D" id="3.90.550.10">
    <property type="entry name" value="Spore Coat Polysaccharide Biosynthesis Protein SpsA, Chain A"/>
    <property type="match status" value="1"/>
</dbReference>
<sequence length="392" mass="44069">MEYIFWFVFFIIAYTFLGYGVVAYMLVRIKGARSRPAGISSDDALPALTLVIPAYNELDCLPAKVENSLSLLYPSAKYSILFVTEGSTDGSDAYLMGVPEVEVMGGMERRGKIEAINRAMRQIDTPIVVFTDANTLLNPEALLNIVRHYADPAVAAVAGEKRVLSLESDAAAGAGEGIYWKYESFLKKLDTDLQTVVGAAGELFSMRTSLYQPVEPDTILDDFMISLRLAAQEYRVVYEPEAFALEDPSYSVQEELKRKVRIAAGGFQSIVRLRYLLNPLRYGLLSFQYVSHRVLRWAVTPFCLPLLLFLNFGLWQTEDMYKALLLGQLTFYGMATVGMLLENRKVKVKLFFIPFYFCFMNYAVWLGLFRYLRGGQSGVWEKVKRAGASAGN</sequence>
<keyword evidence="4" id="KW-0812">Transmembrane</keyword>
<accession>A0A399SG01</accession>
<dbReference type="PANTHER" id="PTHR43630:SF1">
    <property type="entry name" value="POLY-BETA-1,6-N-ACETYL-D-GLUCOSAMINE SYNTHASE"/>
    <property type="match status" value="1"/>
</dbReference>
<gene>
    <name evidence="5" type="ORF">D1627_01240</name>
</gene>
<feature type="transmembrane region" description="Helical" evidence="4">
    <location>
        <begin position="6"/>
        <end position="27"/>
    </location>
</feature>
<dbReference type="OrthoDB" id="9766971at2"/>
<name>A0A399SG01_9BACT</name>
<organism evidence="5 6">
    <name type="scientific">Pontibacter oryzae</name>
    <dbReference type="NCBI Taxonomy" id="2304593"/>
    <lineage>
        <taxon>Bacteria</taxon>
        <taxon>Pseudomonadati</taxon>
        <taxon>Bacteroidota</taxon>
        <taxon>Cytophagia</taxon>
        <taxon>Cytophagales</taxon>
        <taxon>Hymenobacteraceae</taxon>
        <taxon>Pontibacter</taxon>
    </lineage>
</organism>
<dbReference type="AlphaFoldDB" id="A0A399SG01"/>
<dbReference type="PANTHER" id="PTHR43630">
    <property type="entry name" value="POLY-BETA-1,6-N-ACETYL-D-GLUCOSAMINE SYNTHASE"/>
    <property type="match status" value="1"/>
</dbReference>
<proteinExistence type="inferred from homology"/>
<keyword evidence="4" id="KW-1133">Transmembrane helix</keyword>
<evidence type="ECO:0000256" key="2">
    <source>
        <dbReference type="ARBA" id="ARBA00022676"/>
    </source>
</evidence>
<evidence type="ECO:0000256" key="3">
    <source>
        <dbReference type="ARBA" id="ARBA00022679"/>
    </source>
</evidence>
<comment type="caution">
    <text evidence="5">The sequence shown here is derived from an EMBL/GenBank/DDBJ whole genome shotgun (WGS) entry which is preliminary data.</text>
</comment>
<evidence type="ECO:0000256" key="4">
    <source>
        <dbReference type="SAM" id="Phobius"/>
    </source>
</evidence>
<dbReference type="SUPFAM" id="SSF53448">
    <property type="entry name" value="Nucleotide-diphospho-sugar transferases"/>
    <property type="match status" value="1"/>
</dbReference>
<feature type="transmembrane region" description="Helical" evidence="4">
    <location>
        <begin position="320"/>
        <end position="341"/>
    </location>
</feature>
<evidence type="ECO:0000313" key="5">
    <source>
        <dbReference type="EMBL" id="RIJ42520.1"/>
    </source>
</evidence>
<keyword evidence="6" id="KW-1185">Reference proteome</keyword>
<feature type="transmembrane region" description="Helical" evidence="4">
    <location>
        <begin position="353"/>
        <end position="372"/>
    </location>
</feature>
<dbReference type="EMBL" id="QWGE01000001">
    <property type="protein sequence ID" value="RIJ42520.1"/>
    <property type="molecule type" value="Genomic_DNA"/>
</dbReference>
<evidence type="ECO:0000256" key="1">
    <source>
        <dbReference type="ARBA" id="ARBA00006739"/>
    </source>
</evidence>
<keyword evidence="2" id="KW-0328">Glycosyltransferase</keyword>
<dbReference type="Pfam" id="PF13641">
    <property type="entry name" value="Glyco_tranf_2_3"/>
    <property type="match status" value="1"/>
</dbReference>
<dbReference type="GO" id="GO:0016757">
    <property type="term" value="F:glycosyltransferase activity"/>
    <property type="evidence" value="ECO:0007669"/>
    <property type="project" value="UniProtKB-KW"/>
</dbReference>
<feature type="transmembrane region" description="Helical" evidence="4">
    <location>
        <begin position="294"/>
        <end position="314"/>
    </location>
</feature>
<dbReference type="RefSeq" id="WP_119430403.1">
    <property type="nucleotide sequence ID" value="NZ_QWGE01000001.1"/>
</dbReference>
<evidence type="ECO:0000313" key="6">
    <source>
        <dbReference type="Proteomes" id="UP000266005"/>
    </source>
</evidence>
<keyword evidence="3 5" id="KW-0808">Transferase</keyword>
<comment type="similarity">
    <text evidence="1">Belongs to the glycosyltransferase 2 family.</text>
</comment>
<reference evidence="6" key="1">
    <citation type="submission" date="2018-08" db="EMBL/GenBank/DDBJ databases">
        <title>Mucilaginibacter sp. MYSH2.</title>
        <authorList>
            <person name="Seo T."/>
        </authorList>
    </citation>
    <scope>NUCLEOTIDE SEQUENCE [LARGE SCALE GENOMIC DNA]</scope>
    <source>
        <strain evidence="6">KIRAN</strain>
    </source>
</reference>
<dbReference type="InterPro" id="IPR029044">
    <property type="entry name" value="Nucleotide-diphossugar_trans"/>
</dbReference>